<name>A0AA36I0C9_9DINO</name>
<dbReference type="AlphaFoldDB" id="A0AA36I0C9"/>
<comment type="caution">
    <text evidence="1">The sequence shown here is derived from an EMBL/GenBank/DDBJ whole genome shotgun (WGS) entry which is preliminary data.</text>
</comment>
<protein>
    <submittedName>
        <fullName evidence="1">Uncharacterized protein</fullName>
    </submittedName>
</protein>
<reference evidence="1" key="1">
    <citation type="submission" date="2023-08" db="EMBL/GenBank/DDBJ databases">
        <authorList>
            <person name="Chen Y."/>
            <person name="Shah S."/>
            <person name="Dougan E. K."/>
            <person name="Thang M."/>
            <person name="Chan C."/>
        </authorList>
    </citation>
    <scope>NUCLEOTIDE SEQUENCE</scope>
</reference>
<sequence>MSTGCPVTCAAGEQVCHVPATCDTCSGYSYCSSYSCPVYCSNDEVMCHDATTMTDSCHPKSAGCPITCSTGEHVCTTPPSCETCDGYNWCSSHPCPVYCAAHEVMCHDPMTMTDSCHNKTAGCPVTCPAGDHVCHSPPPCENCDGYNWCSSYACPVYCAADEVMLPAAQSHVQQVNRCAMFQRRAILAVATATARPTAAPSIAAVTK</sequence>
<evidence type="ECO:0000313" key="2">
    <source>
        <dbReference type="Proteomes" id="UP001178507"/>
    </source>
</evidence>
<evidence type="ECO:0000313" key="1">
    <source>
        <dbReference type="EMBL" id="CAJ1378710.1"/>
    </source>
</evidence>
<proteinExistence type="predicted"/>
<dbReference type="EMBL" id="CAUJNA010000561">
    <property type="protein sequence ID" value="CAJ1378710.1"/>
    <property type="molecule type" value="Genomic_DNA"/>
</dbReference>
<gene>
    <name evidence="1" type="ORF">EVOR1521_LOCUS7175</name>
</gene>
<dbReference type="Proteomes" id="UP001178507">
    <property type="component" value="Unassembled WGS sequence"/>
</dbReference>
<organism evidence="1 2">
    <name type="scientific">Effrenium voratum</name>
    <dbReference type="NCBI Taxonomy" id="2562239"/>
    <lineage>
        <taxon>Eukaryota</taxon>
        <taxon>Sar</taxon>
        <taxon>Alveolata</taxon>
        <taxon>Dinophyceae</taxon>
        <taxon>Suessiales</taxon>
        <taxon>Symbiodiniaceae</taxon>
        <taxon>Effrenium</taxon>
    </lineage>
</organism>
<accession>A0AA36I0C9</accession>
<keyword evidence="2" id="KW-1185">Reference proteome</keyword>